<dbReference type="AlphaFoldDB" id="A0A1H0CS87"/>
<reference evidence="3" key="1">
    <citation type="submission" date="2016-10" db="EMBL/GenBank/DDBJ databases">
        <authorList>
            <person name="Varghese N."/>
            <person name="Submissions S."/>
        </authorList>
    </citation>
    <scope>NUCLEOTIDE SEQUENCE [LARGE SCALE GENOMIC DNA]</scope>
    <source>
        <strain evidence="3">CGMCC 1.10369</strain>
    </source>
</reference>
<keyword evidence="1" id="KW-0812">Transmembrane</keyword>
<evidence type="ECO:0000313" key="3">
    <source>
        <dbReference type="Proteomes" id="UP000198778"/>
    </source>
</evidence>
<dbReference type="STRING" id="745820.SAMN04488053_102206"/>
<proteinExistence type="predicted"/>
<dbReference type="EMBL" id="FNIL01000002">
    <property type="protein sequence ID" value="SDN60581.1"/>
    <property type="molecule type" value="Genomic_DNA"/>
</dbReference>
<organism evidence="2 3">
    <name type="scientific">Alkalicoccus daliensis</name>
    <dbReference type="NCBI Taxonomy" id="745820"/>
    <lineage>
        <taxon>Bacteria</taxon>
        <taxon>Bacillati</taxon>
        <taxon>Bacillota</taxon>
        <taxon>Bacilli</taxon>
        <taxon>Bacillales</taxon>
        <taxon>Bacillaceae</taxon>
        <taxon>Alkalicoccus</taxon>
    </lineage>
</organism>
<name>A0A1H0CS87_9BACI</name>
<accession>A0A1H0CS87</accession>
<protein>
    <submittedName>
        <fullName evidence="2">Uncharacterized protein</fullName>
    </submittedName>
</protein>
<keyword evidence="1" id="KW-0472">Membrane</keyword>
<gene>
    <name evidence="2" type="ORF">SAMN04488053_102206</name>
</gene>
<feature type="transmembrane region" description="Helical" evidence="1">
    <location>
        <begin position="6"/>
        <end position="23"/>
    </location>
</feature>
<dbReference type="RefSeq" id="WP_090841465.1">
    <property type="nucleotide sequence ID" value="NZ_FNIL01000002.1"/>
</dbReference>
<dbReference type="Proteomes" id="UP000198778">
    <property type="component" value="Unassembled WGS sequence"/>
</dbReference>
<dbReference type="OrthoDB" id="6385276at2"/>
<sequence>MAYRILSFIVLFLFVTVTLYFYTMNSHFVMEAAGGHDHGMIEVPEETEHPPQITAEVKEKEDGTAVLQTTVKHFVFVRNSEGEATFREGHAHVYINGEKEGRLYGAEYPLGRVEEDLDIRVVLSTHDHRLLMWNGAEIEAELVYNAGNVEK</sequence>
<evidence type="ECO:0000313" key="2">
    <source>
        <dbReference type="EMBL" id="SDN60581.1"/>
    </source>
</evidence>
<evidence type="ECO:0000256" key="1">
    <source>
        <dbReference type="SAM" id="Phobius"/>
    </source>
</evidence>
<keyword evidence="1" id="KW-1133">Transmembrane helix</keyword>
<keyword evidence="3" id="KW-1185">Reference proteome</keyword>